<organism evidence="2 3">
    <name type="scientific">Komarekiella delphini-convector SJRDD-AB1</name>
    <dbReference type="NCBI Taxonomy" id="2593771"/>
    <lineage>
        <taxon>Bacteria</taxon>
        <taxon>Bacillati</taxon>
        <taxon>Cyanobacteriota</taxon>
        <taxon>Cyanophyceae</taxon>
        <taxon>Nostocales</taxon>
        <taxon>Nostocaceae</taxon>
        <taxon>Komarekiella</taxon>
        <taxon>Komarekiella delphini-convector</taxon>
    </lineage>
</organism>
<dbReference type="Gene3D" id="3.90.1200.10">
    <property type="match status" value="1"/>
</dbReference>
<dbReference type="InterPro" id="IPR011009">
    <property type="entry name" value="Kinase-like_dom_sf"/>
</dbReference>
<evidence type="ECO:0000313" key="2">
    <source>
        <dbReference type="EMBL" id="MBD6615672.1"/>
    </source>
</evidence>
<dbReference type="Proteomes" id="UP001165986">
    <property type="component" value="Unassembled WGS sequence"/>
</dbReference>
<evidence type="ECO:0000313" key="3">
    <source>
        <dbReference type="Proteomes" id="UP001165986"/>
    </source>
</evidence>
<evidence type="ECO:0000259" key="1">
    <source>
        <dbReference type="Pfam" id="PF01636"/>
    </source>
</evidence>
<feature type="domain" description="Aminoglycoside phosphotransferase" evidence="1">
    <location>
        <begin position="361"/>
        <end position="413"/>
    </location>
</feature>
<dbReference type="EMBL" id="VJXY01000005">
    <property type="protein sequence ID" value="MBD6615672.1"/>
    <property type="molecule type" value="Genomic_DNA"/>
</dbReference>
<accession>A0AA40VPT4</accession>
<comment type="caution">
    <text evidence="2">The sequence shown here is derived from an EMBL/GenBank/DDBJ whole genome shotgun (WGS) entry which is preliminary data.</text>
</comment>
<proteinExistence type="predicted"/>
<dbReference type="SUPFAM" id="SSF56112">
    <property type="entry name" value="Protein kinase-like (PK-like)"/>
    <property type="match status" value="1"/>
</dbReference>
<keyword evidence="3" id="KW-1185">Reference proteome</keyword>
<protein>
    <submittedName>
        <fullName evidence="2">Phosphotransferase</fullName>
    </submittedName>
</protein>
<dbReference type="AlphaFoldDB" id="A0AA40VPT4"/>
<reference evidence="2" key="1">
    <citation type="submission" date="2019-07" db="EMBL/GenBank/DDBJ databases">
        <title>Toxilogical consequences of a new and cryptic species of cyanobacteria (Komarekiella delphini-convector) recovered from the epidermis of a bottlenose dolphin and 1500 ft. in the air.</title>
        <authorList>
            <person name="Brown A.O."/>
            <person name="Dvorak P."/>
            <person name="Villanueva C.D."/>
            <person name="Foss A.J."/>
            <person name="Garvey A.D."/>
            <person name="Gibson Q.A."/>
            <person name="Johansen J.R."/>
            <person name="Casamatta D.A."/>
        </authorList>
    </citation>
    <scope>NUCLEOTIDE SEQUENCE</scope>
    <source>
        <strain evidence="2">SJRDD-AB1</strain>
    </source>
</reference>
<dbReference type="InterPro" id="IPR002575">
    <property type="entry name" value="Aminoglycoside_PTrfase"/>
</dbReference>
<gene>
    <name evidence="2" type="ORF">FNW02_07445</name>
</gene>
<dbReference type="RefSeq" id="WP_348535371.1">
    <property type="nucleotide sequence ID" value="NZ_VJXY01000005.1"/>
</dbReference>
<sequence>MQLGNKLFGYEASFMPINASELRNPVMSQVAVVHFPDFHFDYYSIILHRTKPQVLMLTNENGWSLPWFVPYEHHFGVVNHINRAIKAQLGLDVTVLRCFYEDYSLETKAGCRVYAMENHSLQWKPPKNARWFEFEELDSVKFAIAKIRQILESWFSEISSNNISEKRVPWAKIGWFDQATAWINSQINSLGVSATTQIEQVRSQTRSCVLKVSTTAGKIYFKATFGKFADEPIITNFITQFYPESLPNLLATDTQNNWILMVDFGSNNLGKLTDVTQWEEALSLFAKMQIQAVAQVDKLLDIGFPDRRIDKLVSQIEPLLADNSALLVPQNEPRLSETEITTLPCLTLQLMRMCYELSTYGIPQTLIHGDFHCDNVIVTDEKFIYFDWSDGAVSHPFFDAIFFLQDITQQLPDVIDVQVRLRNSYLEPWTVYMPMEQLISVFEKTQPVAALYHAIISYEITQNIEVSHKWEMKEAVPYWLRILLTQINLTI</sequence>
<name>A0AA40VPT4_9NOST</name>
<dbReference type="Pfam" id="PF01636">
    <property type="entry name" value="APH"/>
    <property type="match status" value="1"/>
</dbReference>